<keyword evidence="2" id="KW-1133">Transmembrane helix</keyword>
<keyword evidence="2" id="KW-0812">Transmembrane</keyword>
<feature type="region of interest" description="Disordered" evidence="1">
    <location>
        <begin position="56"/>
        <end position="109"/>
    </location>
</feature>
<feature type="transmembrane region" description="Helical" evidence="2">
    <location>
        <begin position="142"/>
        <end position="163"/>
    </location>
</feature>
<accession>A0A8H4PJZ7</accession>
<dbReference type="EMBL" id="JAAVMX010000011">
    <property type="protein sequence ID" value="KAF4504174.1"/>
    <property type="molecule type" value="Genomic_DNA"/>
</dbReference>
<protein>
    <submittedName>
        <fullName evidence="3">Uncharacterized protein</fullName>
    </submittedName>
</protein>
<proteinExistence type="predicted"/>
<dbReference type="AlphaFoldDB" id="A0A8H4PJZ7"/>
<gene>
    <name evidence="3" type="ORF">G6O67_008361</name>
</gene>
<dbReference type="Proteomes" id="UP000557566">
    <property type="component" value="Unassembled WGS sequence"/>
</dbReference>
<comment type="caution">
    <text evidence="3">The sequence shown here is derived from an EMBL/GenBank/DDBJ whole genome shotgun (WGS) entry which is preliminary data.</text>
</comment>
<evidence type="ECO:0000313" key="3">
    <source>
        <dbReference type="EMBL" id="KAF4504174.1"/>
    </source>
</evidence>
<keyword evidence="4" id="KW-1185">Reference proteome</keyword>
<keyword evidence="2" id="KW-0472">Membrane</keyword>
<reference evidence="3 4" key="1">
    <citation type="journal article" date="2020" name="Genome Biol. Evol.">
        <title>A new high-quality draft genome assembly of the Chinese cordyceps Ophiocordyceps sinensis.</title>
        <authorList>
            <person name="Shu R."/>
            <person name="Zhang J."/>
            <person name="Meng Q."/>
            <person name="Zhang H."/>
            <person name="Zhou G."/>
            <person name="Li M."/>
            <person name="Wu P."/>
            <person name="Zhao Y."/>
            <person name="Chen C."/>
            <person name="Qin Q."/>
        </authorList>
    </citation>
    <scope>NUCLEOTIDE SEQUENCE [LARGE SCALE GENOMIC DNA]</scope>
    <source>
        <strain evidence="3 4">IOZ07</strain>
    </source>
</reference>
<organism evidence="3 4">
    <name type="scientific">Ophiocordyceps sinensis</name>
    <dbReference type="NCBI Taxonomy" id="72228"/>
    <lineage>
        <taxon>Eukaryota</taxon>
        <taxon>Fungi</taxon>
        <taxon>Dikarya</taxon>
        <taxon>Ascomycota</taxon>
        <taxon>Pezizomycotina</taxon>
        <taxon>Sordariomycetes</taxon>
        <taxon>Hypocreomycetidae</taxon>
        <taxon>Hypocreales</taxon>
        <taxon>Ophiocordycipitaceae</taxon>
        <taxon>Ophiocordyceps</taxon>
    </lineage>
</organism>
<evidence type="ECO:0000256" key="2">
    <source>
        <dbReference type="SAM" id="Phobius"/>
    </source>
</evidence>
<feature type="compositionally biased region" description="Low complexity" evidence="1">
    <location>
        <begin position="70"/>
        <end position="83"/>
    </location>
</feature>
<feature type="transmembrane region" description="Helical" evidence="2">
    <location>
        <begin position="183"/>
        <end position="201"/>
    </location>
</feature>
<name>A0A8H4PJZ7_9HYPO</name>
<sequence length="215" mass="22714">MPPTTPTTIMPPTTPTTIMPPTTPTPPVADDDTNFASYVANALGGNFGDIELSPMPGAAPVTPSPPVVTPGPRGTAPPRRAVVTPGAVTSAAVTSESPTSTPRRRRRDGLVPYRFRRQQPRVVSLETQVPRGSEDENPLFRAALEMVPVALAAVGVNMCALVFQPTSEHREVLGDRWKVGHGLVHISTAMATTAGIFCLVVRERAARGVARSHGT</sequence>
<evidence type="ECO:0000313" key="4">
    <source>
        <dbReference type="Proteomes" id="UP000557566"/>
    </source>
</evidence>
<feature type="compositionally biased region" description="Low complexity" evidence="1">
    <location>
        <begin position="1"/>
        <end position="20"/>
    </location>
</feature>
<feature type="region of interest" description="Disordered" evidence="1">
    <location>
        <begin position="1"/>
        <end position="30"/>
    </location>
</feature>
<evidence type="ECO:0000256" key="1">
    <source>
        <dbReference type="SAM" id="MobiDB-lite"/>
    </source>
</evidence>